<reference evidence="1 2" key="1">
    <citation type="submission" date="2017-05" db="EMBL/GenBank/DDBJ databases">
        <authorList>
            <person name="Varghese N."/>
            <person name="Submissions S."/>
        </authorList>
    </citation>
    <scope>NUCLEOTIDE SEQUENCE [LARGE SCALE GENOMIC DNA]</scope>
    <source>
        <strain evidence="1 2">DSM 21342</strain>
    </source>
</reference>
<dbReference type="PROSITE" id="PS51257">
    <property type="entry name" value="PROKAR_LIPOPROTEIN"/>
    <property type="match status" value="1"/>
</dbReference>
<gene>
    <name evidence="1" type="ORF">SAMN06265350_10945</name>
</gene>
<evidence type="ECO:0000313" key="2">
    <source>
        <dbReference type="Proteomes" id="UP000315971"/>
    </source>
</evidence>
<name>A0A521DXG3_9SPHI</name>
<dbReference type="RefSeq" id="WP_142604449.1">
    <property type="nucleotide sequence ID" value="NZ_FXSZ01000009.1"/>
</dbReference>
<accession>A0A521DXG3</accession>
<evidence type="ECO:0000313" key="1">
    <source>
        <dbReference type="EMBL" id="SMO76409.1"/>
    </source>
</evidence>
<dbReference type="EMBL" id="FXSZ01000009">
    <property type="protein sequence ID" value="SMO76409.1"/>
    <property type="molecule type" value="Genomic_DNA"/>
</dbReference>
<protein>
    <submittedName>
        <fullName evidence="1">Uncharacterized protein</fullName>
    </submittedName>
</protein>
<dbReference type="Proteomes" id="UP000315971">
    <property type="component" value="Unassembled WGS sequence"/>
</dbReference>
<proteinExistence type="predicted"/>
<organism evidence="1 2">
    <name type="scientific">Solitalea koreensis</name>
    <dbReference type="NCBI Taxonomy" id="543615"/>
    <lineage>
        <taxon>Bacteria</taxon>
        <taxon>Pseudomonadati</taxon>
        <taxon>Bacteroidota</taxon>
        <taxon>Sphingobacteriia</taxon>
        <taxon>Sphingobacteriales</taxon>
        <taxon>Sphingobacteriaceae</taxon>
        <taxon>Solitalea</taxon>
    </lineage>
</organism>
<sequence>MNYKLLTAFVFLLVGCNPSESKKQIRVYFDLKGYFESEVNRLTKSAVMVDKTTAKDGVSETKKLNSIDWKNELSVFMASDINKPAWIKSYKTERKLEGSDSTEVYTALDSALHTRSLSITWNKNHEVRKVLIVNSTRNGLYDLDETLQYIPDEMYQINRIQKAKMLKENKFSVKGLFEKR</sequence>
<keyword evidence="2" id="KW-1185">Reference proteome</keyword>
<dbReference type="AlphaFoldDB" id="A0A521DXG3"/>
<dbReference type="OrthoDB" id="794757at2"/>